<accession>A0A7Y8EII8</accession>
<evidence type="ECO:0000313" key="1">
    <source>
        <dbReference type="EMBL" id="NWE14795.1"/>
    </source>
</evidence>
<dbReference type="EMBL" id="JACARG010000037">
    <property type="protein sequence ID" value="NWE14795.1"/>
    <property type="molecule type" value="Genomic_DNA"/>
</dbReference>
<name>A0A7Y8EII8_9PSED</name>
<sequence length="336" mass="35713">MLIPAHTPIVVVTRNTHIERIHWGSVAVVDAAGASVVHVGDPDAYVFSRSTLKPFQAVPLVRDGGHRHFGFSAAELAVTCGSHSGEDFHVAAVTRLLEKIRKSEADLRCGCHLPIQYGEHNLPPRGSTFDQRYNNCSGKHAGFLGFCSLHCHNQNYLDSDHPLQVDIRNGIARLANLPLNQLWSGIDGCSAPNYGMPLSRLAMLWARLATGDSGIDNDHDSALSSIASAMASHPEMVSGTGRCDHAIAQASKGDCIAKVGAGGVYTIGVRSRGLGVAIKVADGGLGPLYTTAVSVLLQLGLIDGHELLTPWVDPPVRSMAGECVGQLQTTLKLARL</sequence>
<dbReference type="RefSeq" id="WP_177078699.1">
    <property type="nucleotide sequence ID" value="NZ_JACARG010000037.1"/>
</dbReference>
<comment type="caution">
    <text evidence="1">The sequence shown here is derived from an EMBL/GenBank/DDBJ whole genome shotgun (WGS) entry which is preliminary data.</text>
</comment>
<gene>
    <name evidence="1" type="ORF">HX822_17775</name>
</gene>
<dbReference type="InterPro" id="IPR010349">
    <property type="entry name" value="Asparaginase_II"/>
</dbReference>
<dbReference type="PANTHER" id="PTHR42110:SF1">
    <property type="entry name" value="L-ASPARAGINASE, PUTATIVE (AFU_ORTHOLOGUE AFUA_3G11890)-RELATED"/>
    <property type="match status" value="1"/>
</dbReference>
<evidence type="ECO:0000313" key="2">
    <source>
        <dbReference type="Proteomes" id="UP000531950"/>
    </source>
</evidence>
<organism evidence="1 2">
    <name type="scientific">Pseudomonas yamanorum</name>
    <dbReference type="NCBI Taxonomy" id="515393"/>
    <lineage>
        <taxon>Bacteria</taxon>
        <taxon>Pseudomonadati</taxon>
        <taxon>Pseudomonadota</taxon>
        <taxon>Gammaproteobacteria</taxon>
        <taxon>Pseudomonadales</taxon>
        <taxon>Pseudomonadaceae</taxon>
        <taxon>Pseudomonas</taxon>
    </lineage>
</organism>
<proteinExistence type="predicted"/>
<reference evidence="1 2" key="1">
    <citation type="submission" date="2020-04" db="EMBL/GenBank/DDBJ databases">
        <title>Molecular characterization of pseudomonads from Agaricus bisporus reveal novel blotch 2 pathogens in Western Europe.</title>
        <authorList>
            <person name="Taparia T."/>
            <person name="Krijger M."/>
            <person name="Haynes E."/>
            <person name="Elpinstone J.G."/>
            <person name="Noble R."/>
            <person name="Van Der Wolf J."/>
        </authorList>
    </citation>
    <scope>NUCLEOTIDE SEQUENCE [LARGE SCALE GENOMIC DNA]</scope>
    <source>
        <strain evidence="1 2">IPO3782</strain>
    </source>
</reference>
<dbReference type="AlphaFoldDB" id="A0A7Y8EII8"/>
<protein>
    <submittedName>
        <fullName evidence="1">Asparaginase</fullName>
    </submittedName>
</protein>
<dbReference type="Pfam" id="PF06089">
    <property type="entry name" value="Asparaginase_II"/>
    <property type="match status" value="1"/>
</dbReference>
<dbReference type="PANTHER" id="PTHR42110">
    <property type="entry name" value="L-ASPARAGINASE, PUTATIVE (AFU_ORTHOLOGUE AFUA_3G11890)-RELATED"/>
    <property type="match status" value="1"/>
</dbReference>
<dbReference type="Proteomes" id="UP000531950">
    <property type="component" value="Unassembled WGS sequence"/>
</dbReference>